<dbReference type="PROSITE" id="PS00758">
    <property type="entry name" value="ARGE_DAPE_CPG2_1"/>
    <property type="match status" value="1"/>
</dbReference>
<dbReference type="PANTHER" id="PTHR43808:SF31">
    <property type="entry name" value="N-ACETYL-L-CITRULLINE DEACETYLASE"/>
    <property type="match status" value="1"/>
</dbReference>
<dbReference type="GO" id="GO:0008777">
    <property type="term" value="F:acetylornithine deacetylase activity"/>
    <property type="evidence" value="ECO:0007669"/>
    <property type="project" value="TreeGrafter"/>
</dbReference>
<dbReference type="InterPro" id="IPR011650">
    <property type="entry name" value="Peptidase_M20_dimer"/>
</dbReference>
<evidence type="ECO:0000313" key="7">
    <source>
        <dbReference type="EMBL" id="CAD7229910.1"/>
    </source>
</evidence>
<accession>A0A7R8WFA0</accession>
<evidence type="ECO:0000256" key="3">
    <source>
        <dbReference type="ARBA" id="ARBA00022723"/>
    </source>
</evidence>
<dbReference type="InterPro" id="IPR001261">
    <property type="entry name" value="ArgE/DapE_CS"/>
</dbReference>
<dbReference type="GO" id="GO:0006526">
    <property type="term" value="P:L-arginine biosynthetic process"/>
    <property type="evidence" value="ECO:0007669"/>
    <property type="project" value="TreeGrafter"/>
</dbReference>
<comment type="similarity">
    <text evidence="2">Belongs to the peptidase M20A family.</text>
</comment>
<gene>
    <name evidence="7" type="ORF">CTOB1V02_LOCUS7775</name>
</gene>
<proteinExistence type="inferred from homology"/>
<dbReference type="InterPro" id="IPR050072">
    <property type="entry name" value="Peptidase_M20A"/>
</dbReference>
<dbReference type="EMBL" id="OB662353">
    <property type="protein sequence ID" value="CAD7229910.1"/>
    <property type="molecule type" value="Genomic_DNA"/>
</dbReference>
<dbReference type="AlphaFoldDB" id="A0A7R8WFA0"/>
<dbReference type="PANTHER" id="PTHR43808">
    <property type="entry name" value="ACETYLORNITHINE DEACETYLASE"/>
    <property type="match status" value="1"/>
</dbReference>
<dbReference type="InterPro" id="IPR036264">
    <property type="entry name" value="Bact_exopeptidase_dim_dom"/>
</dbReference>
<evidence type="ECO:0000256" key="4">
    <source>
        <dbReference type="ARBA" id="ARBA00022801"/>
    </source>
</evidence>
<dbReference type="Pfam" id="PF01546">
    <property type="entry name" value="Peptidase_M20"/>
    <property type="match status" value="1"/>
</dbReference>
<organism evidence="7">
    <name type="scientific">Cyprideis torosa</name>
    <dbReference type="NCBI Taxonomy" id="163714"/>
    <lineage>
        <taxon>Eukaryota</taxon>
        <taxon>Metazoa</taxon>
        <taxon>Ecdysozoa</taxon>
        <taxon>Arthropoda</taxon>
        <taxon>Crustacea</taxon>
        <taxon>Oligostraca</taxon>
        <taxon>Ostracoda</taxon>
        <taxon>Podocopa</taxon>
        <taxon>Podocopida</taxon>
        <taxon>Cytherocopina</taxon>
        <taxon>Cytheroidea</taxon>
        <taxon>Cytherideidae</taxon>
        <taxon>Cyprideis</taxon>
    </lineage>
</organism>
<dbReference type="GO" id="GO:0046872">
    <property type="term" value="F:metal ion binding"/>
    <property type="evidence" value="ECO:0007669"/>
    <property type="project" value="UniProtKB-KW"/>
</dbReference>
<dbReference type="InterPro" id="IPR036393">
    <property type="entry name" value="AceGlu_kinase-like_sf"/>
</dbReference>
<name>A0A7R8WFA0_9CRUS</name>
<dbReference type="Gene3D" id="3.40.630.10">
    <property type="entry name" value="Zn peptidases"/>
    <property type="match status" value="1"/>
</dbReference>
<keyword evidence="5" id="KW-0862">Zinc</keyword>
<evidence type="ECO:0000256" key="2">
    <source>
        <dbReference type="ARBA" id="ARBA00006247"/>
    </source>
</evidence>
<dbReference type="SUPFAM" id="SSF53633">
    <property type="entry name" value="Carbamate kinase-like"/>
    <property type="match status" value="1"/>
</dbReference>
<sequence>MGIQPEMVEGRRITNAETLEVVEMYYAGKLNKQIVALLQSFGLDAEGKETILLNSHHDTVKPGNWTYNPFEPTLEGDKLIGLGSNDAGGPLVSLMATFLYLKDKELPYNLIFAASAEEEISGANGMRALYSQLGKIDLAIVGEPTKMDLAIAERGLIVADCTTKGKTGHAARNEGVNALYLAIDDINWLRSYQFDKVSEVLGPVSINVTKIESGTQHNVIPDHCNYLVDIRTNELYNNLEIIEFLKKNLNAEFSPRSYWLNSSGIPIDHPFVQKAKAKGFKTYGSPTLSDQSLMDCHSVKIGPGDSARSHTPDEYILISEIEEGIDVRQRFQTNR</sequence>
<dbReference type="OrthoDB" id="3064516at2759"/>
<evidence type="ECO:0000256" key="5">
    <source>
        <dbReference type="ARBA" id="ARBA00022833"/>
    </source>
</evidence>
<dbReference type="SUPFAM" id="SSF55031">
    <property type="entry name" value="Bacterial exopeptidase dimerisation domain"/>
    <property type="match status" value="1"/>
</dbReference>
<reference evidence="7" key="1">
    <citation type="submission" date="2020-11" db="EMBL/GenBank/DDBJ databases">
        <authorList>
            <person name="Tran Van P."/>
        </authorList>
    </citation>
    <scope>NUCLEOTIDE SEQUENCE</scope>
</reference>
<evidence type="ECO:0000256" key="1">
    <source>
        <dbReference type="ARBA" id="ARBA00001947"/>
    </source>
</evidence>
<comment type="cofactor">
    <cofactor evidence="1">
        <name>Zn(2+)</name>
        <dbReference type="ChEBI" id="CHEBI:29105"/>
    </cofactor>
</comment>
<evidence type="ECO:0000259" key="6">
    <source>
        <dbReference type="Pfam" id="PF07687"/>
    </source>
</evidence>
<keyword evidence="3" id="KW-0479">Metal-binding</keyword>
<dbReference type="InterPro" id="IPR002933">
    <property type="entry name" value="Peptidase_M20"/>
</dbReference>
<keyword evidence="4" id="KW-0378">Hydrolase</keyword>
<feature type="domain" description="Peptidase M20 dimerisation" evidence="6">
    <location>
        <begin position="151"/>
        <end position="253"/>
    </location>
</feature>
<dbReference type="Gene3D" id="3.30.70.360">
    <property type="match status" value="1"/>
</dbReference>
<dbReference type="Pfam" id="PF07687">
    <property type="entry name" value="M20_dimer"/>
    <property type="match status" value="1"/>
</dbReference>
<dbReference type="SUPFAM" id="SSF53187">
    <property type="entry name" value="Zn-dependent exopeptidases"/>
    <property type="match status" value="1"/>
</dbReference>
<protein>
    <recommendedName>
        <fullName evidence="6">Peptidase M20 dimerisation domain-containing protein</fullName>
    </recommendedName>
</protein>